<comment type="caution">
    <text evidence="2">The sequence shown here is derived from an EMBL/GenBank/DDBJ whole genome shotgun (WGS) entry which is preliminary data.</text>
</comment>
<dbReference type="Gene3D" id="3.40.50.10300">
    <property type="entry name" value="CoaB-like"/>
    <property type="match status" value="1"/>
</dbReference>
<dbReference type="Proteomes" id="UP000542342">
    <property type="component" value="Unassembled WGS sequence"/>
</dbReference>
<dbReference type="AlphaFoldDB" id="A0A7V9AD33"/>
<keyword evidence="3" id="KW-1185">Reference proteome</keyword>
<name>A0A7V9AD33_9BACT</name>
<dbReference type="RefSeq" id="WP_194539795.1">
    <property type="nucleotide sequence ID" value="NZ_JACEFB010000023.1"/>
</dbReference>
<dbReference type="SUPFAM" id="SSF102645">
    <property type="entry name" value="CoaB-like"/>
    <property type="match status" value="1"/>
</dbReference>
<proteinExistence type="predicted"/>
<dbReference type="InterPro" id="IPR007085">
    <property type="entry name" value="DNA/pantothenate-metab_flavo_C"/>
</dbReference>
<accession>A0A7V9AD33</accession>
<reference evidence="2 3" key="1">
    <citation type="submission" date="2020-07" db="EMBL/GenBank/DDBJ databases">
        <title>Thermogemmata thermophila gen. nov., sp. nov., a novel moderate thermophilic planctomycete from a Kamchatka hot spring.</title>
        <authorList>
            <person name="Elcheninov A.G."/>
            <person name="Podosokorskaya O.A."/>
            <person name="Kovaleva O.L."/>
            <person name="Novikov A."/>
            <person name="Bonch-Osmolovskaya E.A."/>
            <person name="Toshchakov S.V."/>
            <person name="Kublanov I.V."/>
        </authorList>
    </citation>
    <scope>NUCLEOTIDE SEQUENCE [LARGE SCALE GENOMIC DNA]</scope>
    <source>
        <strain evidence="2 3">2918</strain>
    </source>
</reference>
<protein>
    <submittedName>
        <fullName evidence="2">Bifunctional phosphopantothenoylcysteine decarboxylase/phosphopantothenate synthase</fullName>
    </submittedName>
</protein>
<dbReference type="GO" id="GO:0015937">
    <property type="term" value="P:coenzyme A biosynthetic process"/>
    <property type="evidence" value="ECO:0007669"/>
    <property type="project" value="UniProtKB-ARBA"/>
</dbReference>
<sequence length="235" mass="26520">MHLLITAGNTHTPIDQVRVITNVFTGRTGAAIAAAAYERGHHVTLVTSHPHVLAELPVPAADAPRWHLHTYRTFDELEHRLAELIPGGSFDAILHAAAVSDYQVEGAYRPSPQGPWQKITAAKIPSSYPEVWLRLTPTPKLIDRFRSAWHFRGWLVKFKLEVGRSDEELLAIAEQSRRQSQADLIVANRLEDLTRYAWLGPLQGRYCRLERAELPHRLCHALEELHHARPATDAI</sequence>
<dbReference type="EMBL" id="JACEFB010000023">
    <property type="protein sequence ID" value="MBA2227931.1"/>
    <property type="molecule type" value="Genomic_DNA"/>
</dbReference>
<feature type="domain" description="DNA/pantothenate metabolism flavoprotein C-terminal" evidence="1">
    <location>
        <begin position="2"/>
        <end position="191"/>
    </location>
</feature>
<evidence type="ECO:0000313" key="3">
    <source>
        <dbReference type="Proteomes" id="UP000542342"/>
    </source>
</evidence>
<organism evidence="2 3">
    <name type="scientific">Thermogemmata fonticola</name>
    <dbReference type="NCBI Taxonomy" id="2755323"/>
    <lineage>
        <taxon>Bacteria</taxon>
        <taxon>Pseudomonadati</taxon>
        <taxon>Planctomycetota</taxon>
        <taxon>Planctomycetia</taxon>
        <taxon>Gemmatales</taxon>
        <taxon>Gemmataceae</taxon>
        <taxon>Thermogemmata</taxon>
    </lineage>
</organism>
<dbReference type="InterPro" id="IPR035929">
    <property type="entry name" value="CoaB-like_sf"/>
</dbReference>
<evidence type="ECO:0000259" key="1">
    <source>
        <dbReference type="Pfam" id="PF04127"/>
    </source>
</evidence>
<gene>
    <name evidence="2" type="ORF">H0921_17360</name>
</gene>
<evidence type="ECO:0000313" key="2">
    <source>
        <dbReference type="EMBL" id="MBA2227931.1"/>
    </source>
</evidence>
<dbReference type="Pfam" id="PF04127">
    <property type="entry name" value="DFP"/>
    <property type="match status" value="1"/>
</dbReference>
<dbReference type="GO" id="GO:0003824">
    <property type="term" value="F:catalytic activity"/>
    <property type="evidence" value="ECO:0007669"/>
    <property type="project" value="UniProtKB-ARBA"/>
</dbReference>